<evidence type="ECO:0000256" key="9">
    <source>
        <dbReference type="ARBA" id="ARBA00022840"/>
    </source>
</evidence>
<evidence type="ECO:0000313" key="15">
    <source>
        <dbReference type="Proteomes" id="UP001595900"/>
    </source>
</evidence>
<keyword evidence="7 14" id="KW-0548">Nucleotidyltransferase</keyword>
<evidence type="ECO:0000256" key="1">
    <source>
        <dbReference type="ARBA" id="ARBA00004496"/>
    </source>
</evidence>
<proteinExistence type="inferred from homology"/>
<dbReference type="GO" id="GO:0061710">
    <property type="term" value="F:L-threonylcarbamoyladenylate synthase"/>
    <property type="evidence" value="ECO:0007669"/>
    <property type="project" value="UniProtKB-EC"/>
</dbReference>
<dbReference type="EC" id="2.7.7.87" evidence="3"/>
<organism evidence="14 15">
    <name type="scientific">Gryllotalpicola reticulitermitis</name>
    <dbReference type="NCBI Taxonomy" id="1184153"/>
    <lineage>
        <taxon>Bacteria</taxon>
        <taxon>Bacillati</taxon>
        <taxon>Actinomycetota</taxon>
        <taxon>Actinomycetes</taxon>
        <taxon>Micrococcales</taxon>
        <taxon>Microbacteriaceae</taxon>
        <taxon>Gryllotalpicola</taxon>
    </lineage>
</organism>
<dbReference type="Pfam" id="PF01300">
    <property type="entry name" value="Sua5_yciO_yrdC"/>
    <property type="match status" value="1"/>
</dbReference>
<comment type="subcellular location">
    <subcellularLocation>
        <location evidence="1">Cytoplasm</location>
    </subcellularLocation>
</comment>
<evidence type="ECO:0000256" key="12">
    <source>
        <dbReference type="SAM" id="MobiDB-lite"/>
    </source>
</evidence>
<evidence type="ECO:0000256" key="8">
    <source>
        <dbReference type="ARBA" id="ARBA00022741"/>
    </source>
</evidence>
<evidence type="ECO:0000256" key="4">
    <source>
        <dbReference type="ARBA" id="ARBA00022490"/>
    </source>
</evidence>
<dbReference type="SUPFAM" id="SSF55821">
    <property type="entry name" value="YrdC/RibB"/>
    <property type="match status" value="1"/>
</dbReference>
<accession>A0ABV8Q8R8</accession>
<dbReference type="EMBL" id="JBHSCN010000005">
    <property type="protein sequence ID" value="MFC4243579.1"/>
    <property type="molecule type" value="Genomic_DNA"/>
</dbReference>
<name>A0ABV8Q8R8_9MICO</name>
<reference evidence="15" key="1">
    <citation type="journal article" date="2019" name="Int. J. Syst. Evol. Microbiol.">
        <title>The Global Catalogue of Microorganisms (GCM) 10K type strain sequencing project: providing services to taxonomists for standard genome sequencing and annotation.</title>
        <authorList>
            <consortium name="The Broad Institute Genomics Platform"/>
            <consortium name="The Broad Institute Genome Sequencing Center for Infectious Disease"/>
            <person name="Wu L."/>
            <person name="Ma J."/>
        </authorList>
    </citation>
    <scope>NUCLEOTIDE SEQUENCE [LARGE SCALE GENOMIC DNA]</scope>
    <source>
        <strain evidence="15">CGMCC 1.10363</strain>
    </source>
</reference>
<feature type="compositionally biased region" description="Low complexity" evidence="12">
    <location>
        <begin position="268"/>
        <end position="307"/>
    </location>
</feature>
<feature type="region of interest" description="Disordered" evidence="12">
    <location>
        <begin position="181"/>
        <end position="205"/>
    </location>
</feature>
<evidence type="ECO:0000256" key="7">
    <source>
        <dbReference type="ARBA" id="ARBA00022695"/>
    </source>
</evidence>
<dbReference type="InterPro" id="IPR017945">
    <property type="entry name" value="DHBP_synth_RibB-like_a/b_dom"/>
</dbReference>
<keyword evidence="6" id="KW-0819">tRNA processing</keyword>
<evidence type="ECO:0000256" key="5">
    <source>
        <dbReference type="ARBA" id="ARBA00022679"/>
    </source>
</evidence>
<evidence type="ECO:0000256" key="3">
    <source>
        <dbReference type="ARBA" id="ARBA00012584"/>
    </source>
</evidence>
<dbReference type="PANTHER" id="PTHR17490:SF16">
    <property type="entry name" value="THREONYLCARBAMOYL-AMP SYNTHASE"/>
    <property type="match status" value="1"/>
</dbReference>
<feature type="compositionally biased region" description="Acidic residues" evidence="12">
    <location>
        <begin position="181"/>
        <end position="193"/>
    </location>
</feature>
<evidence type="ECO:0000259" key="13">
    <source>
        <dbReference type="PROSITE" id="PS51163"/>
    </source>
</evidence>
<evidence type="ECO:0000256" key="6">
    <source>
        <dbReference type="ARBA" id="ARBA00022694"/>
    </source>
</evidence>
<dbReference type="PANTHER" id="PTHR17490">
    <property type="entry name" value="SUA5"/>
    <property type="match status" value="1"/>
</dbReference>
<feature type="region of interest" description="Disordered" evidence="12">
    <location>
        <begin position="261"/>
        <end position="307"/>
    </location>
</feature>
<protein>
    <recommendedName>
        <fullName evidence="10">L-threonylcarbamoyladenylate synthase</fullName>
        <ecNumber evidence="3">2.7.7.87</ecNumber>
    </recommendedName>
    <alternativeName>
        <fullName evidence="10">L-threonylcarbamoyladenylate synthase</fullName>
    </alternativeName>
</protein>
<feature type="compositionally biased region" description="Low complexity" evidence="12">
    <location>
        <begin position="194"/>
        <end position="205"/>
    </location>
</feature>
<sequence>MVTVYDCDDPEQRDEGMRLAREALERGDVVVIPTDTVYGVAVDAFNPAAVQRLQDAKGRGGRKTPPAVLVPDAVTINRLAMRVPGAVHQLTPRFWPGGLTIVLQAQSTLEWDLGDTEGTVAIRMPRNDVALELLREVGPLAVSTASVAGLPPATTGAEAAAIFGDAVAVVLDGGAGGGAEVADEAGADPDAGVDGDAGAAAGSGDTAVAGASVSDAGVAQKSTILDATVAVESGKYRVLRRGVVTVEQLRIALGETAVIDVDPSDGGTPPAVAELTEPAELAEPTAPTEPDAAEASAPAAPVTSPEA</sequence>
<evidence type="ECO:0000256" key="11">
    <source>
        <dbReference type="ARBA" id="ARBA00048366"/>
    </source>
</evidence>
<dbReference type="RefSeq" id="WP_390228663.1">
    <property type="nucleotide sequence ID" value="NZ_JBHSCN010000005.1"/>
</dbReference>
<dbReference type="InterPro" id="IPR050156">
    <property type="entry name" value="TC-AMP_synthase_SUA5"/>
</dbReference>
<keyword evidence="4" id="KW-0963">Cytoplasm</keyword>
<comment type="caution">
    <text evidence="14">The sequence shown here is derived from an EMBL/GenBank/DDBJ whole genome shotgun (WGS) entry which is preliminary data.</text>
</comment>
<dbReference type="NCBIfam" id="TIGR00057">
    <property type="entry name" value="L-threonylcarbamoyladenylate synthase"/>
    <property type="match status" value="1"/>
</dbReference>
<keyword evidence="9" id="KW-0067">ATP-binding</keyword>
<dbReference type="PROSITE" id="PS51163">
    <property type="entry name" value="YRDC"/>
    <property type="match status" value="1"/>
</dbReference>
<dbReference type="Gene3D" id="3.90.870.10">
    <property type="entry name" value="DHBP synthase"/>
    <property type="match status" value="1"/>
</dbReference>
<comment type="catalytic activity">
    <reaction evidence="11">
        <text>L-threonine + hydrogencarbonate + ATP = L-threonylcarbamoyladenylate + diphosphate + H2O</text>
        <dbReference type="Rhea" id="RHEA:36407"/>
        <dbReference type="ChEBI" id="CHEBI:15377"/>
        <dbReference type="ChEBI" id="CHEBI:17544"/>
        <dbReference type="ChEBI" id="CHEBI:30616"/>
        <dbReference type="ChEBI" id="CHEBI:33019"/>
        <dbReference type="ChEBI" id="CHEBI:57926"/>
        <dbReference type="ChEBI" id="CHEBI:73682"/>
        <dbReference type="EC" id="2.7.7.87"/>
    </reaction>
</comment>
<feature type="domain" description="YrdC-like" evidence="13">
    <location>
        <begin position="14"/>
        <end position="244"/>
    </location>
</feature>
<keyword evidence="15" id="KW-1185">Reference proteome</keyword>
<evidence type="ECO:0000256" key="10">
    <source>
        <dbReference type="ARBA" id="ARBA00029774"/>
    </source>
</evidence>
<keyword evidence="5 14" id="KW-0808">Transferase</keyword>
<dbReference type="InterPro" id="IPR006070">
    <property type="entry name" value="Sua5-like_dom"/>
</dbReference>
<gene>
    <name evidence="14" type="ORF">ACFOYW_09350</name>
</gene>
<dbReference type="Proteomes" id="UP001595900">
    <property type="component" value="Unassembled WGS sequence"/>
</dbReference>
<comment type="similarity">
    <text evidence="2">Belongs to the SUA5 family.</text>
</comment>
<keyword evidence="8" id="KW-0547">Nucleotide-binding</keyword>
<evidence type="ECO:0000313" key="14">
    <source>
        <dbReference type="EMBL" id="MFC4243579.1"/>
    </source>
</evidence>
<evidence type="ECO:0000256" key="2">
    <source>
        <dbReference type="ARBA" id="ARBA00007663"/>
    </source>
</evidence>